<feature type="transmembrane region" description="Helical" evidence="6">
    <location>
        <begin position="12"/>
        <end position="30"/>
    </location>
</feature>
<evidence type="ECO:0000256" key="1">
    <source>
        <dbReference type="ARBA" id="ARBA00004651"/>
    </source>
</evidence>
<feature type="transmembrane region" description="Helical" evidence="6">
    <location>
        <begin position="173"/>
        <end position="197"/>
    </location>
</feature>
<sequence length="487" mass="51943">MSARGQALLKGASWLAVSQILVVVLQFAYAGLTSRIVSSLEFGAYGVALVVIAAANLVAAGGLSQAIMRMDDAGERSSRELASVALGLGLLGGVGVYFSAGLWAAVWNVPEAAAPIRVLALGTAMAPAIGVCNGVLRRLGKFKGFAIVNFGAGVMGMLVGAVAVFQLRSASALVVFPLVQQMVVLVLICSMCGRAIWPSVPGAQSLGSIIFSYKVLLSNVREYILSNILKIAVTRAIGGSALGIWSRSDVLTVQPFTMLQNSIMQVVYPEFSRSVRMGKSETGRESWGDLLALTAWVTVPAGFVLAAILPEMVPVLFGPGWGETAKLVPLVAIGACFQPITTLLAAGLESLGKFQVIFRTQVFIILVVVVIALGVLLTRSLALAVAGVGFSLLLRHAIHVYMSVKLDLINSRSIIKSYGWVLWTSFAYGLTSWTLLSIGEKTLHGFLVWVPLLVAWMLNTAGVILLRRRTQFWTLLCKYEMVPTSLR</sequence>
<evidence type="ECO:0000256" key="6">
    <source>
        <dbReference type="SAM" id="Phobius"/>
    </source>
</evidence>
<dbReference type="PANTHER" id="PTHR30250:SF11">
    <property type="entry name" value="O-ANTIGEN TRANSPORTER-RELATED"/>
    <property type="match status" value="1"/>
</dbReference>
<feature type="transmembrane region" description="Helical" evidence="6">
    <location>
        <begin position="112"/>
        <end position="132"/>
    </location>
</feature>
<dbReference type="InterPro" id="IPR050833">
    <property type="entry name" value="Poly_Biosynth_Transport"/>
</dbReference>
<feature type="transmembrane region" description="Helical" evidence="6">
    <location>
        <begin position="418"/>
        <end position="436"/>
    </location>
</feature>
<feature type="transmembrane region" description="Helical" evidence="6">
    <location>
        <begin position="329"/>
        <end position="349"/>
    </location>
</feature>
<feature type="transmembrane region" description="Helical" evidence="6">
    <location>
        <begin position="287"/>
        <end position="309"/>
    </location>
</feature>
<dbReference type="PANTHER" id="PTHR30250">
    <property type="entry name" value="PST FAMILY PREDICTED COLANIC ACID TRANSPORTER"/>
    <property type="match status" value="1"/>
</dbReference>
<accession>A0ABT4MC02</accession>
<evidence type="ECO:0000256" key="2">
    <source>
        <dbReference type="ARBA" id="ARBA00022475"/>
    </source>
</evidence>
<keyword evidence="8" id="KW-1185">Reference proteome</keyword>
<keyword evidence="5 6" id="KW-0472">Membrane</keyword>
<feature type="transmembrane region" description="Helical" evidence="6">
    <location>
        <begin position="42"/>
        <end position="63"/>
    </location>
</feature>
<keyword evidence="2" id="KW-1003">Cell membrane</keyword>
<keyword evidence="3 6" id="KW-0812">Transmembrane</keyword>
<protein>
    <submittedName>
        <fullName evidence="7">Oligosaccharide flippase family protein</fullName>
    </submittedName>
</protein>
<organism evidence="7 8">
    <name type="scientific">Rhodococcus ruber</name>
    <dbReference type="NCBI Taxonomy" id="1830"/>
    <lineage>
        <taxon>Bacteria</taxon>
        <taxon>Bacillati</taxon>
        <taxon>Actinomycetota</taxon>
        <taxon>Actinomycetes</taxon>
        <taxon>Mycobacteriales</taxon>
        <taxon>Nocardiaceae</taxon>
        <taxon>Rhodococcus</taxon>
    </lineage>
</organism>
<keyword evidence="4 6" id="KW-1133">Transmembrane helix</keyword>
<dbReference type="Proteomes" id="UP001081071">
    <property type="component" value="Unassembled WGS sequence"/>
</dbReference>
<feature type="transmembrane region" description="Helical" evidence="6">
    <location>
        <begin position="448"/>
        <end position="466"/>
    </location>
</feature>
<gene>
    <name evidence="7" type="ORF">O4220_05925</name>
</gene>
<feature type="transmembrane region" description="Helical" evidence="6">
    <location>
        <begin position="84"/>
        <end position="106"/>
    </location>
</feature>
<proteinExistence type="predicted"/>
<evidence type="ECO:0000256" key="5">
    <source>
        <dbReference type="ARBA" id="ARBA00023136"/>
    </source>
</evidence>
<feature type="transmembrane region" description="Helical" evidence="6">
    <location>
        <begin position="356"/>
        <end position="375"/>
    </location>
</feature>
<dbReference type="EMBL" id="JAPWIJ010000002">
    <property type="protein sequence ID" value="MCZ4518050.1"/>
    <property type="molecule type" value="Genomic_DNA"/>
</dbReference>
<evidence type="ECO:0000313" key="8">
    <source>
        <dbReference type="Proteomes" id="UP001081071"/>
    </source>
</evidence>
<feature type="transmembrane region" description="Helical" evidence="6">
    <location>
        <begin position="381"/>
        <end position="398"/>
    </location>
</feature>
<dbReference type="RefSeq" id="WP_269602739.1">
    <property type="nucleotide sequence ID" value="NZ_JAPWIJ010000002.1"/>
</dbReference>
<comment type="caution">
    <text evidence="7">The sequence shown here is derived from an EMBL/GenBank/DDBJ whole genome shotgun (WGS) entry which is preliminary data.</text>
</comment>
<evidence type="ECO:0000313" key="7">
    <source>
        <dbReference type="EMBL" id="MCZ4518050.1"/>
    </source>
</evidence>
<evidence type="ECO:0000256" key="3">
    <source>
        <dbReference type="ARBA" id="ARBA00022692"/>
    </source>
</evidence>
<reference evidence="7" key="1">
    <citation type="submission" date="2022-12" db="EMBL/GenBank/DDBJ databases">
        <authorList>
            <person name="Krivoruchko A.V."/>
            <person name="Elkin A."/>
        </authorList>
    </citation>
    <scope>NUCLEOTIDE SEQUENCE</scope>
    <source>
        <strain evidence="7">IEGM 1391</strain>
    </source>
</reference>
<dbReference type="Pfam" id="PF13440">
    <property type="entry name" value="Polysacc_synt_3"/>
    <property type="match status" value="1"/>
</dbReference>
<feature type="transmembrane region" description="Helical" evidence="6">
    <location>
        <begin position="144"/>
        <end position="167"/>
    </location>
</feature>
<evidence type="ECO:0000256" key="4">
    <source>
        <dbReference type="ARBA" id="ARBA00022989"/>
    </source>
</evidence>
<comment type="subcellular location">
    <subcellularLocation>
        <location evidence="1">Cell membrane</location>
        <topology evidence="1">Multi-pass membrane protein</topology>
    </subcellularLocation>
</comment>
<name>A0ABT4MC02_9NOCA</name>